<dbReference type="EMBL" id="BGZK01000627">
    <property type="protein sequence ID" value="GBP53517.1"/>
    <property type="molecule type" value="Genomic_DNA"/>
</dbReference>
<sequence>MTLRRVRRRSAAFAASGGGRASARGPRPPPLHCDAPKGVVYSTLSSFCRRQCVSKTHDADENPSPLNNISKRSGTCRYESHQHEIAEPLLRSVLRRSQTDHIASS</sequence>
<evidence type="ECO:0000313" key="3">
    <source>
        <dbReference type="Proteomes" id="UP000299102"/>
    </source>
</evidence>
<evidence type="ECO:0000313" key="2">
    <source>
        <dbReference type="EMBL" id="GBP53517.1"/>
    </source>
</evidence>
<accession>A0A4C1WTQ7</accession>
<protein>
    <submittedName>
        <fullName evidence="2">Uncharacterized protein</fullName>
    </submittedName>
</protein>
<comment type="caution">
    <text evidence="2">The sequence shown here is derived from an EMBL/GenBank/DDBJ whole genome shotgun (WGS) entry which is preliminary data.</text>
</comment>
<dbReference type="Proteomes" id="UP000299102">
    <property type="component" value="Unassembled WGS sequence"/>
</dbReference>
<reference evidence="2 3" key="1">
    <citation type="journal article" date="2019" name="Commun. Biol.">
        <title>The bagworm genome reveals a unique fibroin gene that provides high tensile strength.</title>
        <authorList>
            <person name="Kono N."/>
            <person name="Nakamura H."/>
            <person name="Ohtoshi R."/>
            <person name="Tomita M."/>
            <person name="Numata K."/>
            <person name="Arakawa K."/>
        </authorList>
    </citation>
    <scope>NUCLEOTIDE SEQUENCE [LARGE SCALE GENOMIC DNA]</scope>
</reference>
<feature type="compositionally biased region" description="Basic residues" evidence="1">
    <location>
        <begin position="1"/>
        <end position="10"/>
    </location>
</feature>
<proteinExistence type="predicted"/>
<name>A0A4C1WTQ7_EUMVA</name>
<evidence type="ECO:0000256" key="1">
    <source>
        <dbReference type="SAM" id="MobiDB-lite"/>
    </source>
</evidence>
<gene>
    <name evidence="2" type="ORF">EVAR_45390_1</name>
</gene>
<dbReference type="AlphaFoldDB" id="A0A4C1WTQ7"/>
<organism evidence="2 3">
    <name type="scientific">Eumeta variegata</name>
    <name type="common">Bagworm moth</name>
    <name type="synonym">Eumeta japonica</name>
    <dbReference type="NCBI Taxonomy" id="151549"/>
    <lineage>
        <taxon>Eukaryota</taxon>
        <taxon>Metazoa</taxon>
        <taxon>Ecdysozoa</taxon>
        <taxon>Arthropoda</taxon>
        <taxon>Hexapoda</taxon>
        <taxon>Insecta</taxon>
        <taxon>Pterygota</taxon>
        <taxon>Neoptera</taxon>
        <taxon>Endopterygota</taxon>
        <taxon>Lepidoptera</taxon>
        <taxon>Glossata</taxon>
        <taxon>Ditrysia</taxon>
        <taxon>Tineoidea</taxon>
        <taxon>Psychidae</taxon>
        <taxon>Oiketicinae</taxon>
        <taxon>Eumeta</taxon>
    </lineage>
</organism>
<feature type="region of interest" description="Disordered" evidence="1">
    <location>
        <begin position="1"/>
        <end position="31"/>
    </location>
</feature>
<feature type="compositionally biased region" description="Low complexity" evidence="1">
    <location>
        <begin position="11"/>
        <end position="25"/>
    </location>
</feature>
<keyword evidence="3" id="KW-1185">Reference proteome</keyword>